<feature type="compositionally biased region" description="Polar residues" evidence="1">
    <location>
        <begin position="1460"/>
        <end position="1501"/>
    </location>
</feature>
<dbReference type="EMBL" id="CASHTH010003941">
    <property type="protein sequence ID" value="CAI8051505.1"/>
    <property type="molecule type" value="Genomic_DNA"/>
</dbReference>
<feature type="compositionally biased region" description="Low complexity" evidence="1">
    <location>
        <begin position="1132"/>
        <end position="1209"/>
    </location>
</feature>
<feature type="compositionally biased region" description="Basic and acidic residues" evidence="1">
    <location>
        <begin position="1"/>
        <end position="10"/>
    </location>
</feature>
<feature type="domain" description="UBA" evidence="2">
    <location>
        <begin position="606"/>
        <end position="645"/>
    </location>
</feature>
<comment type="caution">
    <text evidence="3">The sequence shown here is derived from an EMBL/GenBank/DDBJ whole genome shotgun (WGS) entry which is preliminary data.</text>
</comment>
<feature type="compositionally biased region" description="Basic and acidic residues" evidence="1">
    <location>
        <begin position="291"/>
        <end position="304"/>
    </location>
</feature>
<feature type="compositionally biased region" description="Low complexity" evidence="1">
    <location>
        <begin position="1378"/>
        <end position="1392"/>
    </location>
</feature>
<dbReference type="Pfam" id="PF00076">
    <property type="entry name" value="RRM_1"/>
    <property type="match status" value="1"/>
</dbReference>
<feature type="compositionally biased region" description="Basic and acidic residues" evidence="1">
    <location>
        <begin position="24"/>
        <end position="39"/>
    </location>
</feature>
<proteinExistence type="predicted"/>
<feature type="compositionally biased region" description="Polar residues" evidence="1">
    <location>
        <begin position="1074"/>
        <end position="1084"/>
    </location>
</feature>
<feature type="compositionally biased region" description="Polar residues" evidence="1">
    <location>
        <begin position="193"/>
        <end position="204"/>
    </location>
</feature>
<feature type="compositionally biased region" description="Acidic residues" evidence="1">
    <location>
        <begin position="257"/>
        <end position="268"/>
    </location>
</feature>
<feature type="compositionally biased region" description="Low complexity" evidence="1">
    <location>
        <begin position="944"/>
        <end position="958"/>
    </location>
</feature>
<dbReference type="SMART" id="SM00360">
    <property type="entry name" value="RRM"/>
    <property type="match status" value="1"/>
</dbReference>
<feature type="region of interest" description="Disordered" evidence="1">
    <location>
        <begin position="580"/>
        <end position="602"/>
    </location>
</feature>
<organism evidence="3 4">
    <name type="scientific">Geodia barretti</name>
    <name type="common">Barrett's horny sponge</name>
    <dbReference type="NCBI Taxonomy" id="519541"/>
    <lineage>
        <taxon>Eukaryota</taxon>
        <taxon>Metazoa</taxon>
        <taxon>Porifera</taxon>
        <taxon>Demospongiae</taxon>
        <taxon>Heteroscleromorpha</taxon>
        <taxon>Tetractinellida</taxon>
        <taxon>Astrophorina</taxon>
        <taxon>Geodiidae</taxon>
        <taxon>Geodia</taxon>
    </lineage>
</organism>
<dbReference type="InterPro" id="IPR015940">
    <property type="entry name" value="UBA"/>
</dbReference>
<dbReference type="Gene3D" id="1.10.8.10">
    <property type="entry name" value="DNA helicase RuvA subunit, C-terminal domain"/>
    <property type="match status" value="1"/>
</dbReference>
<name>A0AA35XHC1_GEOBA</name>
<dbReference type="Proteomes" id="UP001174909">
    <property type="component" value="Unassembled WGS sequence"/>
</dbReference>
<gene>
    <name evidence="3" type="ORF">GBAR_LOCUS28196</name>
</gene>
<feature type="compositionally biased region" description="Basic residues" evidence="1">
    <location>
        <begin position="119"/>
        <end position="129"/>
    </location>
</feature>
<accession>A0AA35XHC1</accession>
<dbReference type="GO" id="GO:0003723">
    <property type="term" value="F:RNA binding"/>
    <property type="evidence" value="ECO:0007669"/>
    <property type="project" value="InterPro"/>
</dbReference>
<dbReference type="InterPro" id="IPR000504">
    <property type="entry name" value="RRM_dom"/>
</dbReference>
<dbReference type="SUPFAM" id="SSF46934">
    <property type="entry name" value="UBA-like"/>
    <property type="match status" value="1"/>
</dbReference>
<feature type="region of interest" description="Disordered" evidence="1">
    <location>
        <begin position="1378"/>
        <end position="1501"/>
    </location>
</feature>
<feature type="region of interest" description="Disordered" evidence="1">
    <location>
        <begin position="1"/>
        <end position="489"/>
    </location>
</feature>
<evidence type="ECO:0000259" key="2">
    <source>
        <dbReference type="PROSITE" id="PS50030"/>
    </source>
</evidence>
<sequence length="1501" mass="158505">MEKSAKEGKQHKPISRVIGEGEEEARGSRSRPDKKKQDSNHPNSRSKGPMMVGGGGGGQSGSGYHRQRDVPPRFQAHNRPSNKQHKYSATRTTAAGGKKQPLKDSPTNHWHQSPTSSMQHHRQTTTHHRQLVDDGGWSRGSPAKGSGWNSKRQTHGGVKSNDWRGSPEVDSAAIWPVAEHRHQGSGGSGEVDSWNTFSPGQSSRQHLHSENWMSDEGGFSVGENTCSPHNNSSPSPSSVNWHVGPDPTPNVQHELEPIEDDELEEGESGDGGGNRDNWTPRLHHLGPLDHQTPDREDGGRKNESGDPGACGWDSLKPSGAPHTNSDRDPLESPHLAAASSSSPSPPSSETQQGLLLRGRKNASLSPSRDLDKTLEVGPGSTSGPDSSTLASCEPPRQPQDELSGPRCRDLVTPDGSSGSGGGLGMSVWKCRPSVGGSTSSINSAGSNSSLKSEGKNGYHSNKSSSNYSPRKTTRYDSQSSAVSSSSGAKLHVRKLKKPMSGLDDALECLHSEPSGWGDLPSPKPTDVDNGTEIWGVSPDDIHRKIKHANGGGGEWSDEGLMGGGWPGGAGDARGHRVTTPGTPGPQWLPPGSKESWGKKLQTRPGNFPEHISKLMDMGFSHQMAEKYLKANGNDLGATVGDLMSLGVVAEDGSLMGANGGGRPSKKQPGLVKGPPGANHYFGRGTGSFVGLGTPPGGGAPAITGMKDLYHQQVLQTHPTLHLLQMQQHYMALPSATLLGFQQLLNNQMSQLRTCKQQVMQQLQTLKAQAGGNSAQQQQVAQLQQRLMIINQLMTHISQQQKYPSQLAKDKSGGGMLDGMVKSVTPGAVGSQPLGRHTPPSRNKDMKGPGSFAARSISLPGGAHEHSLSLGMQGLSMNGHVTPSSISQSSARSISRLQQIISGSAEDGTGHQDNKTKFRFPPQSLASTPAEMYASISSPLANSGTTATTPASTPFSPARSFTDIQEFRPGVPWQPRALPTEPAQLYAKPTTNTGGPVSRPELRTVQSEPVFPQYVGNTSHPPVGQQRRPPSLNYHPRPSASYRGRSSSSDQQSGWQHAMAPGSTNTPSPYRHPQTPDSAFSSGTPITRRHQGPPPSHSSSFNPASGGLGQPLSRPNALFPSPHSFSQAPGRPPSTSSSSTSSDMRWGSSSRGKFPSSSSSSGGSSSSGSGPPPASLTSSSGMWDSSVGPSSGIPSSSWSSLGLDTASSSPNNNNGFAPTPASGTEPGFSSPPPPHTSCSSLDGLTPGLSVTWDKRGLESPDHKSAVLSPEPTFAEWKSGKKAHFKLPSNPPSSWLCLHNINSQVDEASLRDVCSEFGHLEILAIVPDFEMAVVQYSTKEQAIMAKTGLDKSPVVCGVTVSVDFVSEQKASTFITQQQQQQQQQADGGSQLQDQWLSKTETSQPASMANGSHWDGGIGLVSPFSQTHTAAAAVTTNSSQHPRGGDPANTPWSNSGFLPGLTSPWSSTPQTESALFPSTSSSKQEPATMSSSPSLSTYLPNGLF</sequence>
<feature type="compositionally biased region" description="Polar residues" evidence="1">
    <location>
        <begin position="105"/>
        <end position="118"/>
    </location>
</feature>
<feature type="compositionally biased region" description="Gly residues" evidence="1">
    <location>
        <begin position="51"/>
        <end position="61"/>
    </location>
</feature>
<evidence type="ECO:0000313" key="3">
    <source>
        <dbReference type="EMBL" id="CAI8051505.1"/>
    </source>
</evidence>
<dbReference type="SUPFAM" id="SSF54928">
    <property type="entry name" value="RNA-binding domain, RBD"/>
    <property type="match status" value="1"/>
</dbReference>
<protein>
    <submittedName>
        <fullName evidence="3">Trinucleotide repeat-containing gene 6B protein</fullName>
    </submittedName>
</protein>
<feature type="compositionally biased region" description="Low complexity" evidence="1">
    <location>
        <begin position="477"/>
        <end position="486"/>
    </location>
</feature>
<feature type="compositionally biased region" description="Polar residues" evidence="1">
    <location>
        <begin position="458"/>
        <end position="470"/>
    </location>
</feature>
<evidence type="ECO:0000313" key="4">
    <source>
        <dbReference type="Proteomes" id="UP001174909"/>
    </source>
</evidence>
<feature type="compositionally biased region" description="Low complexity" evidence="1">
    <location>
        <begin position="377"/>
        <end position="388"/>
    </location>
</feature>
<dbReference type="PROSITE" id="PS50030">
    <property type="entry name" value="UBA"/>
    <property type="match status" value="1"/>
</dbReference>
<feature type="region of interest" description="Disordered" evidence="1">
    <location>
        <begin position="938"/>
        <end position="958"/>
    </location>
</feature>
<feature type="compositionally biased region" description="Low complexity" evidence="1">
    <location>
        <begin position="1038"/>
        <end position="1053"/>
    </location>
</feature>
<keyword evidence="4" id="KW-1185">Reference proteome</keyword>
<dbReference type="InterPro" id="IPR009060">
    <property type="entry name" value="UBA-like_sf"/>
</dbReference>
<feature type="region of interest" description="Disordered" evidence="1">
    <location>
        <begin position="1011"/>
        <end position="1242"/>
    </location>
</feature>
<feature type="compositionally biased region" description="Polar residues" evidence="1">
    <location>
        <begin position="1393"/>
        <end position="1407"/>
    </location>
</feature>
<dbReference type="InterPro" id="IPR012677">
    <property type="entry name" value="Nucleotide-bd_a/b_plait_sf"/>
</dbReference>
<evidence type="ECO:0000256" key="1">
    <source>
        <dbReference type="SAM" id="MobiDB-lite"/>
    </source>
</evidence>
<feature type="compositionally biased region" description="Polar residues" evidence="1">
    <location>
        <begin position="1420"/>
        <end position="1438"/>
    </location>
</feature>
<reference evidence="3" key="1">
    <citation type="submission" date="2023-03" db="EMBL/GenBank/DDBJ databases">
        <authorList>
            <person name="Steffen K."/>
            <person name="Cardenas P."/>
        </authorList>
    </citation>
    <scope>NUCLEOTIDE SEQUENCE</scope>
</reference>
<dbReference type="InterPro" id="IPR035979">
    <property type="entry name" value="RBD_domain_sf"/>
</dbReference>
<dbReference type="Gene3D" id="3.30.70.330">
    <property type="match status" value="1"/>
</dbReference>
<feature type="compositionally biased region" description="Low complexity" evidence="1">
    <location>
        <begin position="435"/>
        <end position="451"/>
    </location>
</feature>
<feature type="compositionally biased region" description="Low complexity" evidence="1">
    <location>
        <begin position="227"/>
        <end position="240"/>
    </location>
</feature>
<feature type="region of interest" description="Disordered" evidence="1">
    <location>
        <begin position="804"/>
        <end position="863"/>
    </location>
</feature>